<dbReference type="Pfam" id="PF01494">
    <property type="entry name" value="FAD_binding_3"/>
    <property type="match status" value="1"/>
</dbReference>
<evidence type="ECO:0000259" key="3">
    <source>
        <dbReference type="Pfam" id="PF01494"/>
    </source>
</evidence>
<dbReference type="GO" id="GO:0004497">
    <property type="term" value="F:monooxygenase activity"/>
    <property type="evidence" value="ECO:0007669"/>
    <property type="project" value="UniProtKB-KW"/>
</dbReference>
<sequence>MQVIVVGGGVAGATSALALRRIGAEVTVYEAYADPAGSVGSFVSLATNGLKALAALGCLEAVQTAGFEVEWQRLWADSGRLLGDTPRGRLPDEPLRSITLKRGRLVETLRDKAIASGARIVTGERLVGATRVGAKARAEFESGRTAEADLLVGADGIWSATRRILDPGAPEPVYAGLFTVSGVARGVDVDGATFNQPGTFNMVFGRNGAFIYIPVPGGDVWWTAQVSAAEEPDLNAVDLEVLKGLYRREKVPSALLGAVTTMQRPTLMHVLAEVPVWHDEQIVLVGDSGHPVGAGQGASMAIEDAVVLARSLEDAPDIPAALAAYDAARRKRIAKMVRSASTNRDAKTAGPVARRVRNVVMPVFVMLFYERATAWLFTHEVAAGWRSAVSSGAVSSGAVPSEAVSSGA</sequence>
<keyword evidence="5" id="KW-1185">Reference proteome</keyword>
<keyword evidence="2 4" id="KW-0503">Monooxygenase</keyword>
<dbReference type="GO" id="GO:0071949">
    <property type="term" value="F:FAD binding"/>
    <property type="evidence" value="ECO:0007669"/>
    <property type="project" value="InterPro"/>
</dbReference>
<gene>
    <name evidence="4" type="ORF">F8566_42615</name>
</gene>
<comment type="caution">
    <text evidence="4">The sequence shown here is derived from an EMBL/GenBank/DDBJ whole genome shotgun (WGS) entry which is preliminary data.</text>
</comment>
<dbReference type="PANTHER" id="PTHR13789:SF309">
    <property type="entry name" value="PUTATIVE (AFU_ORTHOLOGUE AFUA_6G14510)-RELATED"/>
    <property type="match status" value="1"/>
</dbReference>
<evidence type="ECO:0000256" key="1">
    <source>
        <dbReference type="ARBA" id="ARBA00023002"/>
    </source>
</evidence>
<dbReference type="SUPFAM" id="SSF51905">
    <property type="entry name" value="FAD/NAD(P)-binding domain"/>
    <property type="match status" value="1"/>
</dbReference>
<dbReference type="OrthoDB" id="9782160at2"/>
<reference evidence="4 5" key="1">
    <citation type="submission" date="2019-09" db="EMBL/GenBank/DDBJ databases">
        <title>Actinomadura physcomitrii sp. nov., a novel actinomycete isolated from moss [Physcomitrium sphaericum (Ludw) Fuernr].</title>
        <authorList>
            <person name="Zhuang X."/>
            <person name="Liu C."/>
        </authorList>
    </citation>
    <scope>NUCLEOTIDE SEQUENCE [LARGE SCALE GENOMIC DNA]</scope>
    <source>
        <strain evidence="4 5">HMC1</strain>
    </source>
</reference>
<evidence type="ECO:0000313" key="4">
    <source>
        <dbReference type="EMBL" id="KAB2340999.1"/>
    </source>
</evidence>
<organism evidence="4 5">
    <name type="scientific">Actinomadura rudentiformis</name>
    <dbReference type="NCBI Taxonomy" id="359158"/>
    <lineage>
        <taxon>Bacteria</taxon>
        <taxon>Bacillati</taxon>
        <taxon>Actinomycetota</taxon>
        <taxon>Actinomycetes</taxon>
        <taxon>Streptosporangiales</taxon>
        <taxon>Thermomonosporaceae</taxon>
        <taxon>Actinomadura</taxon>
    </lineage>
</organism>
<dbReference type="InterPro" id="IPR002938">
    <property type="entry name" value="FAD-bd"/>
</dbReference>
<dbReference type="EMBL" id="WBMT01000027">
    <property type="protein sequence ID" value="KAB2340999.1"/>
    <property type="molecule type" value="Genomic_DNA"/>
</dbReference>
<dbReference type="PRINTS" id="PR00420">
    <property type="entry name" value="RNGMNOXGNASE"/>
</dbReference>
<dbReference type="Gene3D" id="3.50.50.60">
    <property type="entry name" value="FAD/NAD(P)-binding domain"/>
    <property type="match status" value="1"/>
</dbReference>
<dbReference type="PANTHER" id="PTHR13789">
    <property type="entry name" value="MONOOXYGENASE"/>
    <property type="match status" value="1"/>
</dbReference>
<proteinExistence type="predicted"/>
<evidence type="ECO:0000313" key="5">
    <source>
        <dbReference type="Proteomes" id="UP000468735"/>
    </source>
</evidence>
<accession>A0A6H9YKZ9</accession>
<protein>
    <submittedName>
        <fullName evidence="4">FAD-dependent monooxygenase</fullName>
    </submittedName>
</protein>
<evidence type="ECO:0000256" key="2">
    <source>
        <dbReference type="ARBA" id="ARBA00023033"/>
    </source>
</evidence>
<dbReference type="InterPro" id="IPR050493">
    <property type="entry name" value="FAD-dep_Monooxygenase_BioMet"/>
</dbReference>
<dbReference type="Proteomes" id="UP000468735">
    <property type="component" value="Unassembled WGS sequence"/>
</dbReference>
<dbReference type="AlphaFoldDB" id="A0A6H9YKZ9"/>
<feature type="domain" description="FAD-binding" evidence="3">
    <location>
        <begin position="2"/>
        <end position="339"/>
    </location>
</feature>
<keyword evidence="1" id="KW-0560">Oxidoreductase</keyword>
<name>A0A6H9YKZ9_9ACTN</name>
<dbReference type="InterPro" id="IPR036188">
    <property type="entry name" value="FAD/NAD-bd_sf"/>
</dbReference>